<evidence type="ECO:0000313" key="3">
    <source>
        <dbReference type="EMBL" id="KAK2174131.1"/>
    </source>
</evidence>
<dbReference type="AlphaFoldDB" id="A0AAD9NMR9"/>
<dbReference type="InterPro" id="IPR029281">
    <property type="entry name" value="FAM194_C"/>
</dbReference>
<gene>
    <name evidence="3" type="ORF">NP493_826g01030</name>
</gene>
<proteinExistence type="predicted"/>
<accession>A0AAD9NMR9</accession>
<keyword evidence="1" id="KW-0472">Membrane</keyword>
<sequence length="267" mass="30160">MADFEPEPVLPPWAVSEVCNGQVLDIDALRQTKTLVTKYYPHGKLFLVLFPDGTGSVFYPSGKLAITIASVALGFYIYIVQDKHGNIMGVFDGQGHAYTNYRNTKLRLCLDQKGGLELDWRGGQKRKWQWRGQEEHVHAPPLQPITFAITNHAAVRLMAQDNITLTFNCWSRACRFQVGAKLRPTKHFVAHKAALDEVALMRDETKTHIEAILNRVANLLKFPHCTTVDKMALPLFIRATIERQEHMRAVLHATVKGLDIESSVFVN</sequence>
<keyword evidence="4" id="KW-1185">Reference proteome</keyword>
<evidence type="ECO:0000256" key="1">
    <source>
        <dbReference type="SAM" id="Phobius"/>
    </source>
</evidence>
<keyword evidence="1" id="KW-1133">Transmembrane helix</keyword>
<dbReference type="Pfam" id="PF14977">
    <property type="entry name" value="FAM194"/>
    <property type="match status" value="1"/>
</dbReference>
<protein>
    <recommendedName>
        <fullName evidence="2">FAM194 C-terminal domain-containing protein</fullName>
    </recommendedName>
</protein>
<feature type="domain" description="FAM194 C-terminal" evidence="2">
    <location>
        <begin position="34"/>
        <end position="230"/>
    </location>
</feature>
<organism evidence="3 4">
    <name type="scientific">Ridgeia piscesae</name>
    <name type="common">Tubeworm</name>
    <dbReference type="NCBI Taxonomy" id="27915"/>
    <lineage>
        <taxon>Eukaryota</taxon>
        <taxon>Metazoa</taxon>
        <taxon>Spiralia</taxon>
        <taxon>Lophotrochozoa</taxon>
        <taxon>Annelida</taxon>
        <taxon>Polychaeta</taxon>
        <taxon>Sedentaria</taxon>
        <taxon>Canalipalpata</taxon>
        <taxon>Sabellida</taxon>
        <taxon>Siboglinidae</taxon>
        <taxon>Ridgeia</taxon>
    </lineage>
</organism>
<dbReference type="EMBL" id="JAODUO010000825">
    <property type="protein sequence ID" value="KAK2174131.1"/>
    <property type="molecule type" value="Genomic_DNA"/>
</dbReference>
<evidence type="ECO:0000313" key="4">
    <source>
        <dbReference type="Proteomes" id="UP001209878"/>
    </source>
</evidence>
<keyword evidence="1" id="KW-0812">Transmembrane</keyword>
<dbReference type="PANTHER" id="PTHR23093">
    <property type="entry name" value="SIMILAR TO CHROMOSOME 3 OPEN READING FRAME 20"/>
    <property type="match status" value="1"/>
</dbReference>
<dbReference type="Proteomes" id="UP001209878">
    <property type="component" value="Unassembled WGS sequence"/>
</dbReference>
<feature type="transmembrane region" description="Helical" evidence="1">
    <location>
        <begin position="57"/>
        <end position="79"/>
    </location>
</feature>
<reference evidence="3" key="1">
    <citation type="journal article" date="2023" name="Mol. Biol. Evol.">
        <title>Third-Generation Sequencing Reveals the Adaptive Role of the Epigenome in Three Deep-Sea Polychaetes.</title>
        <authorList>
            <person name="Perez M."/>
            <person name="Aroh O."/>
            <person name="Sun Y."/>
            <person name="Lan Y."/>
            <person name="Juniper S.K."/>
            <person name="Young C.R."/>
            <person name="Angers B."/>
            <person name="Qian P.Y."/>
        </authorList>
    </citation>
    <scope>NUCLEOTIDE SEQUENCE</scope>
    <source>
        <strain evidence="3">R07B-5</strain>
    </source>
</reference>
<comment type="caution">
    <text evidence="3">The sequence shown here is derived from an EMBL/GenBank/DDBJ whole genome shotgun (WGS) entry which is preliminary data.</text>
</comment>
<dbReference type="PANTHER" id="PTHR23093:SF18">
    <property type="entry name" value="GLUTAMATE RICH 6"/>
    <property type="match status" value="1"/>
</dbReference>
<evidence type="ECO:0000259" key="2">
    <source>
        <dbReference type="Pfam" id="PF14977"/>
    </source>
</evidence>
<name>A0AAD9NMR9_RIDPI</name>